<dbReference type="InterPro" id="IPR017853">
    <property type="entry name" value="GH"/>
</dbReference>
<comment type="catalytic activity">
    <reaction evidence="4">
        <text>Random hydrolysis of (1-&gt;4)-beta-D-mannosidic linkages in mannans, galactomannans and glucomannans.</text>
        <dbReference type="EC" id="3.2.1.78"/>
    </reaction>
</comment>
<keyword evidence="4" id="KW-0732">Signal</keyword>
<dbReference type="PANTHER" id="PTHR40079">
    <property type="entry name" value="MANNAN ENDO-1,4-BETA-MANNOSIDASE E-RELATED"/>
    <property type="match status" value="1"/>
</dbReference>
<dbReference type="SUPFAM" id="SSF51445">
    <property type="entry name" value="(Trans)glycosidases"/>
    <property type="match status" value="1"/>
</dbReference>
<sequence>MKPIHTILAGTCLIASMTACAPQQKETPKPERTPEALAMLQTLKTLPQQGVFMFGHHDDPVYGIRWDGDENRSDVKSVCGDYPAMMSFDLGHIELGDSVNLDKVSFDRIRREVVAQYERGGMSSFSWHLDNPQTGKDTWDVSDSTVVRSVLPGGANHEKFITWLDRAADYMNSIQTADGTKVPVLFRPWHEHTGSWFWWGQKLCSTEEYKALWSMTYNRMKEKGADQLLWAYSPGIEPNDTTEYLERYPGDSIVDLIGVDAYQFERAAYEQALDKSLRIMTQIGKSHNKAIAVTETGYETIPDSTWWTGTLMPIIQKYPISYVLVWRNAREKENHFYAPYPGQVSEQDFVKFYNDPKTLFAGDMKSN</sequence>
<protein>
    <recommendedName>
        <fullName evidence="4">Mannan endo-1,4-beta-mannosidase</fullName>
        <ecNumber evidence="4">3.2.1.78</ecNumber>
    </recommendedName>
</protein>
<keyword evidence="11" id="KW-1185">Reference proteome</keyword>
<gene>
    <name evidence="10" type="ordered locus">Bacsa_1714</name>
</gene>
<evidence type="ECO:0000259" key="9">
    <source>
        <dbReference type="PROSITE" id="PS51764"/>
    </source>
</evidence>
<dbReference type="EC" id="3.2.1.78" evidence="4"/>
<feature type="binding site" evidence="6">
    <location>
        <position position="262"/>
    </location>
    <ligand>
        <name>substrate</name>
    </ligand>
</feature>
<dbReference type="RefSeq" id="WP_013617708.1">
    <property type="nucleotide sequence ID" value="NC_015164.1"/>
</dbReference>
<feature type="binding site" evidence="6">
    <location>
        <position position="196"/>
    </location>
    <ligand>
        <name>substrate</name>
    </ligand>
</feature>
<dbReference type="Pfam" id="PF02156">
    <property type="entry name" value="Glyco_hydro_26"/>
    <property type="match status" value="1"/>
</dbReference>
<comment type="subcellular location">
    <subcellularLocation>
        <location evidence="4">Secreted</location>
    </subcellularLocation>
</comment>
<dbReference type="EMBL" id="CP002530">
    <property type="protein sequence ID" value="ADY36277.1"/>
    <property type="molecule type" value="Genomic_DNA"/>
</dbReference>
<keyword evidence="4" id="KW-0119">Carbohydrate metabolism</keyword>
<dbReference type="KEGG" id="bsa:Bacsa_1714"/>
<evidence type="ECO:0000256" key="8">
    <source>
        <dbReference type="PROSITE-ProRule" id="PRU01100"/>
    </source>
</evidence>
<feature type="domain" description="GH26" evidence="9">
    <location>
        <begin position="34"/>
        <end position="362"/>
    </location>
</feature>
<evidence type="ECO:0000256" key="3">
    <source>
        <dbReference type="ARBA" id="ARBA00023295"/>
    </source>
</evidence>
<reference evidence="10 11" key="1">
    <citation type="journal article" date="2011" name="Stand. Genomic Sci.">
        <title>Complete genome sequence of Bacteroides salanitronis type strain (BL78).</title>
        <authorList>
            <person name="Gronow S."/>
            <person name="Held B."/>
            <person name="Lucas S."/>
            <person name="Lapidus A."/>
            <person name="Del Rio T.G."/>
            <person name="Nolan M."/>
            <person name="Tice H."/>
            <person name="Deshpande S."/>
            <person name="Cheng J.F."/>
            <person name="Pitluck S."/>
            <person name="Liolios K."/>
            <person name="Pagani I."/>
            <person name="Ivanova N."/>
            <person name="Mavromatis K."/>
            <person name="Pati A."/>
            <person name="Tapia R."/>
            <person name="Han C."/>
            <person name="Goodwin L."/>
            <person name="Chen A."/>
            <person name="Palaniappan K."/>
            <person name="Land M."/>
            <person name="Hauser L."/>
            <person name="Chang Y.J."/>
            <person name="Jeffries C.D."/>
            <person name="Brambilla E.M."/>
            <person name="Rohde M."/>
            <person name="Goker M."/>
            <person name="Detter J.C."/>
            <person name="Woyke T."/>
            <person name="Bristow J."/>
            <person name="Markowitz V."/>
            <person name="Hugenholtz P."/>
            <person name="Kyrpides N.C."/>
            <person name="Klenk H.P."/>
            <person name="Eisen J.A."/>
        </authorList>
    </citation>
    <scope>NUCLEOTIDE SEQUENCE [LARGE SCALE GENOMIC DNA]</scope>
    <source>
        <strain evidence="10 11">DSM 18170</strain>
    </source>
</reference>
<dbReference type="InterPro" id="IPR022790">
    <property type="entry name" value="GH26_dom"/>
</dbReference>
<dbReference type="AlphaFoldDB" id="F0R0S3"/>
<dbReference type="GO" id="GO:0006080">
    <property type="term" value="P:substituted mannan metabolic process"/>
    <property type="evidence" value="ECO:0007669"/>
    <property type="project" value="UniProtKB-UniRule"/>
</dbReference>
<dbReference type="eggNOG" id="COG4124">
    <property type="taxonomic scope" value="Bacteria"/>
</dbReference>
<feature type="site" description="Plays an important role in maintaining the position of the catalytic nucleophile" evidence="7">
    <location>
        <position position="190"/>
    </location>
</feature>
<dbReference type="InterPro" id="IPR000805">
    <property type="entry name" value="Glyco_hydro_26"/>
</dbReference>
<dbReference type="InterPro" id="IPR016714">
    <property type="entry name" value="MANB/E"/>
</dbReference>
<evidence type="ECO:0000256" key="2">
    <source>
        <dbReference type="ARBA" id="ARBA00022801"/>
    </source>
</evidence>
<feature type="active site" description="Nucleophile" evidence="5 8">
    <location>
        <position position="295"/>
    </location>
</feature>
<evidence type="ECO:0000256" key="1">
    <source>
        <dbReference type="ARBA" id="ARBA00007754"/>
    </source>
</evidence>
<dbReference type="Proteomes" id="UP000007486">
    <property type="component" value="Chromosome"/>
</dbReference>
<accession>F0R0S3</accession>
<dbReference type="OrthoDB" id="9816550at2"/>
<keyword evidence="3 4" id="KW-0326">Glycosidase</keyword>
<dbReference type="PRINTS" id="PR00739">
    <property type="entry name" value="GLHYDRLASE26"/>
</dbReference>
<feature type="signal peptide" evidence="4">
    <location>
        <begin position="1"/>
        <end position="21"/>
    </location>
</feature>
<evidence type="ECO:0000313" key="10">
    <source>
        <dbReference type="EMBL" id="ADY36277.1"/>
    </source>
</evidence>
<evidence type="ECO:0000256" key="4">
    <source>
        <dbReference type="PIRNR" id="PIRNR018168"/>
    </source>
</evidence>
<dbReference type="Gene3D" id="3.20.20.80">
    <property type="entry name" value="Glycosidases"/>
    <property type="match status" value="1"/>
</dbReference>
<proteinExistence type="inferred from homology"/>
<dbReference type="PIRSF" id="PIRSF018168">
    <property type="entry name" value="Mannan-1_4-beta-mannosidase"/>
    <property type="match status" value="1"/>
</dbReference>
<dbReference type="GO" id="GO:0016985">
    <property type="term" value="F:mannan endo-1,4-beta-mannosidase activity"/>
    <property type="evidence" value="ECO:0007669"/>
    <property type="project" value="UniProtKB-UniRule"/>
</dbReference>
<dbReference type="PROSITE" id="PS51257">
    <property type="entry name" value="PROKAR_LIPOPROTEIN"/>
    <property type="match status" value="1"/>
</dbReference>
<dbReference type="GO" id="GO:0005576">
    <property type="term" value="C:extracellular region"/>
    <property type="evidence" value="ECO:0007669"/>
    <property type="project" value="UniProtKB-SubCell"/>
</dbReference>
<evidence type="ECO:0000256" key="5">
    <source>
        <dbReference type="PIRSR" id="PIRSR018168-1"/>
    </source>
</evidence>
<keyword evidence="2 4" id="KW-0378">Hydrolase</keyword>
<dbReference type="PROSITE" id="PS51764">
    <property type="entry name" value="GH26"/>
    <property type="match status" value="1"/>
</dbReference>
<name>F0R0S3_PHOSB</name>
<feature type="active site" description="Proton donor" evidence="5 8">
    <location>
        <position position="191"/>
    </location>
</feature>
<evidence type="ECO:0000256" key="6">
    <source>
        <dbReference type="PIRSR" id="PIRSR018168-2"/>
    </source>
</evidence>
<feature type="chain" id="PRO_5010756475" description="Mannan endo-1,4-beta-mannosidase" evidence="4">
    <location>
        <begin position="22"/>
        <end position="367"/>
    </location>
</feature>
<feature type="binding site" evidence="6">
    <location>
        <position position="128"/>
    </location>
    <ligand>
        <name>substrate</name>
    </ligand>
</feature>
<organism evidence="10 11">
    <name type="scientific">Phocaeicola salanitronis (strain DSM 18170 / JCM 13657 / CCUG 60908 / BL78)</name>
    <name type="common">Bacteroides salanitronis</name>
    <dbReference type="NCBI Taxonomy" id="667015"/>
    <lineage>
        <taxon>Bacteria</taxon>
        <taxon>Pseudomonadati</taxon>
        <taxon>Bacteroidota</taxon>
        <taxon>Bacteroidia</taxon>
        <taxon>Bacteroidales</taxon>
        <taxon>Bacteroidaceae</taxon>
        <taxon>Phocaeicola</taxon>
    </lineage>
</organism>
<dbReference type="PANTHER" id="PTHR40079:SF4">
    <property type="entry name" value="GH26 DOMAIN-CONTAINING PROTEIN-RELATED"/>
    <property type="match status" value="1"/>
</dbReference>
<dbReference type="HOGENOM" id="CLU_016930_0_1_10"/>
<keyword evidence="4" id="KW-0964">Secreted</keyword>
<comment type="similarity">
    <text evidence="1 4 8">Belongs to the glycosyl hydrolase 26 family.</text>
</comment>
<dbReference type="STRING" id="667015.Bacsa_1714"/>
<evidence type="ECO:0000256" key="7">
    <source>
        <dbReference type="PIRSR" id="PIRSR018168-3"/>
    </source>
</evidence>
<evidence type="ECO:0000313" key="11">
    <source>
        <dbReference type="Proteomes" id="UP000007486"/>
    </source>
</evidence>